<dbReference type="EMBL" id="AGUD01000216">
    <property type="protein sequence ID" value="EHN10532.1"/>
    <property type="molecule type" value="Genomic_DNA"/>
</dbReference>
<keyword evidence="4" id="KW-1185">Reference proteome</keyword>
<dbReference type="GO" id="GO:0015969">
    <property type="term" value="P:guanosine tetraphosphate metabolic process"/>
    <property type="evidence" value="ECO:0007669"/>
    <property type="project" value="InterPro"/>
</dbReference>
<dbReference type="CDD" id="cd05399">
    <property type="entry name" value="NT_Rel-Spo_like"/>
    <property type="match status" value="1"/>
</dbReference>
<dbReference type="Gene3D" id="3.30.460.10">
    <property type="entry name" value="Beta Polymerase, domain 2"/>
    <property type="match status" value="1"/>
</dbReference>
<evidence type="ECO:0000313" key="4">
    <source>
        <dbReference type="Proteomes" id="UP000005143"/>
    </source>
</evidence>
<feature type="compositionally biased region" description="Basic and acidic residues" evidence="1">
    <location>
        <begin position="225"/>
        <end position="236"/>
    </location>
</feature>
<feature type="domain" description="RelA/SpoT" evidence="2">
    <location>
        <begin position="55"/>
        <end position="190"/>
    </location>
</feature>
<dbReference type="SMART" id="SM00954">
    <property type="entry name" value="RelA_SpoT"/>
    <property type="match status" value="1"/>
</dbReference>
<dbReference type="Pfam" id="PF04607">
    <property type="entry name" value="RelA_SpoT"/>
    <property type="match status" value="1"/>
</dbReference>
<name>H0E737_9ACTN</name>
<dbReference type="Gene3D" id="1.10.287.860">
    <property type="entry name" value="Nucleotidyltransferase"/>
    <property type="match status" value="1"/>
</dbReference>
<dbReference type="RefSeq" id="WP_007575907.1">
    <property type="nucleotide sequence ID" value="NZ_AGUD01000216.1"/>
</dbReference>
<evidence type="ECO:0000313" key="3">
    <source>
        <dbReference type="EMBL" id="EHN10532.1"/>
    </source>
</evidence>
<reference evidence="3 4" key="1">
    <citation type="journal article" date="2013" name="Biodegradation">
        <title>Quantitative proteomic analysis of ibuprofen-degrading Patulibacter sp. strain I11.</title>
        <authorList>
            <person name="Almeida B."/>
            <person name="Kjeldal H."/>
            <person name="Lolas I."/>
            <person name="Knudsen A.D."/>
            <person name="Carvalho G."/>
            <person name="Nielsen K.L."/>
            <person name="Barreto Crespo M.T."/>
            <person name="Stensballe A."/>
            <person name="Nielsen J.L."/>
        </authorList>
    </citation>
    <scope>NUCLEOTIDE SEQUENCE [LARGE SCALE GENOMIC DNA]</scope>
    <source>
        <strain evidence="3 4">I11</strain>
    </source>
</reference>
<comment type="caution">
    <text evidence="3">The sequence shown here is derived from an EMBL/GenBank/DDBJ whole genome shotgun (WGS) entry which is preliminary data.</text>
</comment>
<dbReference type="OrthoDB" id="9801824at2"/>
<organism evidence="3 4">
    <name type="scientific">Patulibacter medicamentivorans</name>
    <dbReference type="NCBI Taxonomy" id="1097667"/>
    <lineage>
        <taxon>Bacteria</taxon>
        <taxon>Bacillati</taxon>
        <taxon>Actinomycetota</taxon>
        <taxon>Thermoleophilia</taxon>
        <taxon>Solirubrobacterales</taxon>
        <taxon>Patulibacteraceae</taxon>
        <taxon>Patulibacter</taxon>
    </lineage>
</organism>
<evidence type="ECO:0000259" key="2">
    <source>
        <dbReference type="SMART" id="SM00954"/>
    </source>
</evidence>
<dbReference type="PANTHER" id="PTHR47837">
    <property type="entry name" value="GTP PYROPHOSPHOKINASE YJBM"/>
    <property type="match status" value="1"/>
</dbReference>
<protein>
    <recommendedName>
        <fullName evidence="2">RelA/SpoT domain-containing protein</fullName>
    </recommendedName>
</protein>
<feature type="region of interest" description="Disordered" evidence="1">
    <location>
        <begin position="218"/>
        <end position="247"/>
    </location>
</feature>
<proteinExistence type="predicted"/>
<dbReference type="PANTHER" id="PTHR47837:SF1">
    <property type="entry name" value="GTP PYROPHOSPHOKINASE YJBM"/>
    <property type="match status" value="1"/>
</dbReference>
<accession>H0E737</accession>
<dbReference type="InterPro" id="IPR052366">
    <property type="entry name" value="GTP_Pyrophosphokinase"/>
</dbReference>
<dbReference type="InterPro" id="IPR007685">
    <property type="entry name" value="RelA_SpoT"/>
</dbReference>
<dbReference type="InterPro" id="IPR043519">
    <property type="entry name" value="NT_sf"/>
</dbReference>
<dbReference type="AlphaFoldDB" id="H0E737"/>
<evidence type="ECO:0000256" key="1">
    <source>
        <dbReference type="SAM" id="MobiDB-lite"/>
    </source>
</evidence>
<dbReference type="Proteomes" id="UP000005143">
    <property type="component" value="Unassembled WGS sequence"/>
</dbReference>
<dbReference type="SUPFAM" id="SSF81301">
    <property type="entry name" value="Nucleotidyltransferase"/>
    <property type="match status" value="1"/>
</dbReference>
<sequence>MTTTIDAEHARRARKHYELPSYQAFLRRLGETLEAHMLELIRGVGIPTGQFDLAWRIKSPESFEQKAGVEDPEHPGRLKYRLPCDEVTDQLALRVVCFLPAQVEAVAQAIGEDDGLTVRELRNKGSRNAEERQFGYQSLHVLVDPGPPLAIPDPPKDYRVPRVEIQLRTQLQHVWAELEHASRYKGAAGSRVSRKFDRAAALIEMVDELLQEIDDAAAGAAGADEAPRRTSAKDPGEADAPPAARPIGNRLTARALRSLLAELFPDAPPSRGTGSEEWIRRHALELGLDTVEALRSTVRSVDLAGIDRTFREGVSWERNQVRCLDDALLVATGRRYIDVAERLVPEDDEAQRSKRPRVLGWRLKTLREAGVVD</sequence>
<gene>
    <name evidence="3" type="ORF">PAI11_26390</name>
</gene>